<name>A0A7I9VHW8_9BACT</name>
<evidence type="ECO:0000256" key="2">
    <source>
        <dbReference type="ARBA" id="ARBA00006679"/>
    </source>
</evidence>
<proteinExistence type="inferred from homology"/>
<reference evidence="9" key="1">
    <citation type="journal article" date="2020" name="Appl. Environ. Microbiol.">
        <title>Diazotrophic Anaeromyxobacter Isolates from Soils.</title>
        <authorList>
            <person name="Masuda Y."/>
            <person name="Yamanaka H."/>
            <person name="Xu Z.X."/>
            <person name="Shiratori Y."/>
            <person name="Aono T."/>
            <person name="Amachi S."/>
            <person name="Senoo K."/>
            <person name="Itoh H."/>
        </authorList>
    </citation>
    <scope>NUCLEOTIDE SEQUENCE [LARGE SCALE GENOMIC DNA]</scope>
    <source>
        <strain evidence="9">R267</strain>
    </source>
</reference>
<dbReference type="Proteomes" id="UP000503640">
    <property type="component" value="Unassembled WGS sequence"/>
</dbReference>
<comment type="caution">
    <text evidence="8">The sequence shown here is derived from an EMBL/GenBank/DDBJ whole genome shotgun (WGS) entry which is preliminary data.</text>
</comment>
<evidence type="ECO:0000256" key="3">
    <source>
        <dbReference type="ARBA" id="ARBA00022475"/>
    </source>
</evidence>
<keyword evidence="6 7" id="KW-0472">Membrane</keyword>
<keyword evidence="4 7" id="KW-0812">Transmembrane</keyword>
<dbReference type="EMBL" id="BJTG01000002">
    <property type="protein sequence ID" value="GEJ55984.1"/>
    <property type="molecule type" value="Genomic_DNA"/>
</dbReference>
<keyword evidence="9" id="KW-1185">Reference proteome</keyword>
<dbReference type="GO" id="GO:0005886">
    <property type="term" value="C:plasma membrane"/>
    <property type="evidence" value="ECO:0007669"/>
    <property type="project" value="UniProtKB-SubCell"/>
</dbReference>
<evidence type="ECO:0000313" key="8">
    <source>
        <dbReference type="EMBL" id="GEJ55984.1"/>
    </source>
</evidence>
<evidence type="ECO:0000313" key="9">
    <source>
        <dbReference type="Proteomes" id="UP000503640"/>
    </source>
</evidence>
<dbReference type="AlphaFoldDB" id="A0A7I9VHW8"/>
<protein>
    <recommendedName>
        <fullName evidence="10">DoxX family protein</fullName>
    </recommendedName>
</protein>
<dbReference type="PANTHER" id="PTHR33452:SF4">
    <property type="entry name" value="BLL4328 PROTEIN"/>
    <property type="match status" value="1"/>
</dbReference>
<sequence>MTTSNPATRWSALAPYLLSLLRIVAAFLFIQFGTAKLFALPAAVIPGGGTVPLASLPGIAGALEAFGGALLLVGLFTRPVAFLLSGEMAFAYFIGHAPKGFWPVLNQGHPAILFCFVWLYHSAAGAGPWSLDALRRR</sequence>
<organism evidence="8 9">
    <name type="scientific">Anaeromyxobacter diazotrophicus</name>
    <dbReference type="NCBI Taxonomy" id="2590199"/>
    <lineage>
        <taxon>Bacteria</taxon>
        <taxon>Pseudomonadati</taxon>
        <taxon>Myxococcota</taxon>
        <taxon>Myxococcia</taxon>
        <taxon>Myxococcales</taxon>
        <taxon>Cystobacterineae</taxon>
        <taxon>Anaeromyxobacteraceae</taxon>
        <taxon>Anaeromyxobacter</taxon>
    </lineage>
</organism>
<feature type="transmembrane region" description="Helical" evidence="7">
    <location>
        <begin position="12"/>
        <end position="33"/>
    </location>
</feature>
<accession>A0A7I9VHW8</accession>
<comment type="similarity">
    <text evidence="2">Belongs to the DoxX family.</text>
</comment>
<evidence type="ECO:0000256" key="7">
    <source>
        <dbReference type="SAM" id="Phobius"/>
    </source>
</evidence>
<evidence type="ECO:0000256" key="6">
    <source>
        <dbReference type="ARBA" id="ARBA00023136"/>
    </source>
</evidence>
<keyword evidence="5 7" id="KW-1133">Transmembrane helix</keyword>
<gene>
    <name evidence="8" type="ORF">AMYX_07250</name>
</gene>
<dbReference type="InterPro" id="IPR051907">
    <property type="entry name" value="DoxX-like_oxidoreductase"/>
</dbReference>
<evidence type="ECO:0008006" key="10">
    <source>
        <dbReference type="Google" id="ProtNLM"/>
    </source>
</evidence>
<keyword evidence="3" id="KW-1003">Cell membrane</keyword>
<evidence type="ECO:0000256" key="5">
    <source>
        <dbReference type="ARBA" id="ARBA00022989"/>
    </source>
</evidence>
<comment type="subcellular location">
    <subcellularLocation>
        <location evidence="1">Cell membrane</location>
        <topology evidence="1">Multi-pass membrane protein</topology>
    </subcellularLocation>
</comment>
<feature type="transmembrane region" description="Helical" evidence="7">
    <location>
        <begin position="80"/>
        <end position="98"/>
    </location>
</feature>
<dbReference type="PANTHER" id="PTHR33452">
    <property type="entry name" value="OXIDOREDUCTASE CATD-RELATED"/>
    <property type="match status" value="1"/>
</dbReference>
<dbReference type="InterPro" id="IPR032808">
    <property type="entry name" value="DoxX"/>
</dbReference>
<feature type="transmembrane region" description="Helical" evidence="7">
    <location>
        <begin position="53"/>
        <end position="73"/>
    </location>
</feature>
<dbReference type="Pfam" id="PF07681">
    <property type="entry name" value="DoxX"/>
    <property type="match status" value="1"/>
</dbReference>
<feature type="transmembrane region" description="Helical" evidence="7">
    <location>
        <begin position="110"/>
        <end position="131"/>
    </location>
</feature>
<dbReference type="RefSeq" id="WP_235969439.1">
    <property type="nucleotide sequence ID" value="NZ_BJTG01000002.1"/>
</dbReference>
<evidence type="ECO:0000256" key="4">
    <source>
        <dbReference type="ARBA" id="ARBA00022692"/>
    </source>
</evidence>
<evidence type="ECO:0000256" key="1">
    <source>
        <dbReference type="ARBA" id="ARBA00004651"/>
    </source>
</evidence>